<feature type="domain" description="RWP-RK" evidence="11">
    <location>
        <begin position="91"/>
        <end position="176"/>
    </location>
</feature>
<dbReference type="Pfam" id="PF00249">
    <property type="entry name" value="Myb_DNA-binding"/>
    <property type="match status" value="1"/>
</dbReference>
<dbReference type="InParanoid" id="A0A024FU44"/>
<dbReference type="GO" id="GO:0003677">
    <property type="term" value="F:DNA binding"/>
    <property type="evidence" value="ECO:0007669"/>
    <property type="project" value="UniProtKB-KW"/>
</dbReference>
<name>A0A024FU44_9STRA</name>
<feature type="region of interest" description="Disordered" evidence="8">
    <location>
        <begin position="211"/>
        <end position="254"/>
    </location>
</feature>
<keyword evidence="5" id="KW-0804">Transcription</keyword>
<dbReference type="GO" id="GO:0003700">
    <property type="term" value="F:DNA-binding transcription factor activity"/>
    <property type="evidence" value="ECO:0007669"/>
    <property type="project" value="InterPro"/>
</dbReference>
<organism evidence="12 13">
    <name type="scientific">Albugo candida</name>
    <dbReference type="NCBI Taxonomy" id="65357"/>
    <lineage>
        <taxon>Eukaryota</taxon>
        <taxon>Sar</taxon>
        <taxon>Stramenopiles</taxon>
        <taxon>Oomycota</taxon>
        <taxon>Peronosporomycetes</taxon>
        <taxon>Albuginales</taxon>
        <taxon>Albuginaceae</taxon>
        <taxon>Albugo</taxon>
    </lineage>
</organism>
<dbReference type="InterPro" id="IPR001005">
    <property type="entry name" value="SANT/Myb"/>
</dbReference>
<dbReference type="PROSITE" id="PS50090">
    <property type="entry name" value="MYB_LIKE"/>
    <property type="match status" value="1"/>
</dbReference>
<dbReference type="InterPro" id="IPR017930">
    <property type="entry name" value="Myb_dom"/>
</dbReference>
<feature type="domain" description="Myb-like" evidence="9">
    <location>
        <begin position="312"/>
        <end position="362"/>
    </location>
</feature>
<evidence type="ECO:0000313" key="13">
    <source>
        <dbReference type="Proteomes" id="UP000053237"/>
    </source>
</evidence>
<dbReference type="Gene3D" id="1.10.10.60">
    <property type="entry name" value="Homeodomain-like"/>
    <property type="match status" value="1"/>
</dbReference>
<reference evidence="12 13" key="1">
    <citation type="submission" date="2012-05" db="EMBL/GenBank/DDBJ databases">
        <title>Recombination and specialization in a pathogen metapopulation.</title>
        <authorList>
            <person name="Gardiner A."/>
            <person name="Kemen E."/>
            <person name="Schultz-Larsen T."/>
            <person name="MacLean D."/>
            <person name="Van Oosterhout C."/>
            <person name="Jones J.D.G."/>
        </authorList>
    </citation>
    <scope>NUCLEOTIDE SEQUENCE [LARGE SCALE GENOMIC DNA]</scope>
    <source>
        <strain evidence="12 13">Ac Nc2</strain>
    </source>
</reference>
<dbReference type="PANTHER" id="PTHR46373:SF2">
    <property type="entry name" value="RWP-RK DOMAIN-CONTAINING PROTEIN"/>
    <property type="match status" value="1"/>
</dbReference>
<evidence type="ECO:0000256" key="7">
    <source>
        <dbReference type="SAM" id="Coils"/>
    </source>
</evidence>
<dbReference type="Pfam" id="PF02042">
    <property type="entry name" value="RWP-RK"/>
    <property type="match status" value="1"/>
</dbReference>
<keyword evidence="6" id="KW-0539">Nucleus</keyword>
<dbReference type="EMBL" id="CAIX01000335">
    <property type="protein sequence ID" value="CCI10645.1"/>
    <property type="molecule type" value="Genomic_DNA"/>
</dbReference>
<keyword evidence="2" id="KW-0805">Transcription regulation</keyword>
<evidence type="ECO:0000313" key="12">
    <source>
        <dbReference type="EMBL" id="CCI10645.1"/>
    </source>
</evidence>
<comment type="function">
    <text evidence="1">Putative transcription factor.</text>
</comment>
<evidence type="ECO:0000259" key="11">
    <source>
        <dbReference type="PROSITE" id="PS51519"/>
    </source>
</evidence>
<feature type="region of interest" description="Disordered" evidence="8">
    <location>
        <begin position="1"/>
        <end position="20"/>
    </location>
</feature>
<proteinExistence type="predicted"/>
<evidence type="ECO:0008006" key="14">
    <source>
        <dbReference type="Google" id="ProtNLM"/>
    </source>
</evidence>
<evidence type="ECO:0000256" key="1">
    <source>
        <dbReference type="ARBA" id="ARBA00004049"/>
    </source>
</evidence>
<dbReference type="SMART" id="SM00717">
    <property type="entry name" value="SANT"/>
    <property type="match status" value="1"/>
</dbReference>
<dbReference type="Proteomes" id="UP000053237">
    <property type="component" value="Unassembled WGS sequence"/>
</dbReference>
<dbReference type="InterPro" id="IPR009057">
    <property type="entry name" value="Homeodomain-like_sf"/>
</dbReference>
<keyword evidence="4" id="KW-0238">DNA-binding</keyword>
<dbReference type="InterPro" id="IPR044607">
    <property type="entry name" value="RKD-like"/>
</dbReference>
<evidence type="ECO:0000259" key="9">
    <source>
        <dbReference type="PROSITE" id="PS50090"/>
    </source>
</evidence>
<dbReference type="CDD" id="cd00167">
    <property type="entry name" value="SANT"/>
    <property type="match status" value="1"/>
</dbReference>
<keyword evidence="13" id="KW-1185">Reference proteome</keyword>
<feature type="domain" description="HTH myb-type" evidence="10">
    <location>
        <begin position="316"/>
        <end position="366"/>
    </location>
</feature>
<dbReference type="PROSITE" id="PS51519">
    <property type="entry name" value="RWP_RK"/>
    <property type="match status" value="1"/>
</dbReference>
<comment type="caution">
    <text evidence="12">The sequence shown here is derived from an EMBL/GenBank/DDBJ whole genome shotgun (WGS) entry which is preliminary data.</text>
</comment>
<feature type="compositionally biased region" description="Polar residues" evidence="8">
    <location>
        <begin position="232"/>
        <end position="253"/>
    </location>
</feature>
<dbReference type="AlphaFoldDB" id="A0A024FU44"/>
<dbReference type="OrthoDB" id="6270329at2759"/>
<dbReference type="PROSITE" id="PS51294">
    <property type="entry name" value="HTH_MYB"/>
    <property type="match status" value="1"/>
</dbReference>
<keyword evidence="3 7" id="KW-0175">Coiled coil</keyword>
<sequence length="465" mass="51271">MQKSEKEIKSSPLSYEGSPHCATEVMENTITSGAKRSRSKSEETAMILTSLSQANYDIQALKQLRKAKGTSSTEDQCHLTARQGDIRGEQDTSVCTESGRSKNSLTKQISLDELRAHFDRPIIEVAKKFGICITLMKKICRRNGIKRWPHRQIRSLTKSIAALEAAMLSANETEQERYQDQIMNLRRRRESVIANPNKFSMAQTLGDQQYAVQNKEDASRSRPPSPIRADGATSSGLSTLKSRSNPASPNLSKLNDAAQCSPLIKRPNGASSLCNTMAGKVATLVHSAQYLDASDSSKEASNEIRKQRHCIAKQSKGGRWTSEEHAAFLVGIRCYGKDWRRVAQIVKTRNPVQTRTHAQKYLLKFSGRYANEQSQTSQLEAQLVSRSLNSKAAARNQAVSDVVCCDDTNSKSKRIVQFDHGAGLAADQTSVLFDSMKKELVEVGSPTAATALCMVNTSNKVPCIL</sequence>
<evidence type="ECO:0000256" key="5">
    <source>
        <dbReference type="ARBA" id="ARBA00023163"/>
    </source>
</evidence>
<evidence type="ECO:0000256" key="4">
    <source>
        <dbReference type="ARBA" id="ARBA00023125"/>
    </source>
</evidence>
<protein>
    <recommendedName>
        <fullName evidence="14">HTH myb-type domain-containing protein</fullName>
    </recommendedName>
</protein>
<gene>
    <name evidence="12" type="ORF">BN9_111420</name>
</gene>
<evidence type="ECO:0000256" key="8">
    <source>
        <dbReference type="SAM" id="MobiDB-lite"/>
    </source>
</evidence>
<dbReference type="SUPFAM" id="SSF46689">
    <property type="entry name" value="Homeodomain-like"/>
    <property type="match status" value="1"/>
</dbReference>
<evidence type="ECO:0000259" key="10">
    <source>
        <dbReference type="PROSITE" id="PS51294"/>
    </source>
</evidence>
<dbReference type="NCBIfam" id="TIGR01557">
    <property type="entry name" value="myb_SHAQKYF"/>
    <property type="match status" value="1"/>
</dbReference>
<dbReference type="STRING" id="65357.A0A024FU44"/>
<evidence type="ECO:0000256" key="3">
    <source>
        <dbReference type="ARBA" id="ARBA00023054"/>
    </source>
</evidence>
<feature type="coiled-coil region" evidence="7">
    <location>
        <begin position="153"/>
        <end position="195"/>
    </location>
</feature>
<dbReference type="InterPro" id="IPR006447">
    <property type="entry name" value="Myb_dom_plants"/>
</dbReference>
<dbReference type="PANTHER" id="PTHR46373">
    <property type="entry name" value="PROTEIN RKD4"/>
    <property type="match status" value="1"/>
</dbReference>
<evidence type="ECO:0000256" key="6">
    <source>
        <dbReference type="ARBA" id="ARBA00023242"/>
    </source>
</evidence>
<evidence type="ECO:0000256" key="2">
    <source>
        <dbReference type="ARBA" id="ARBA00023015"/>
    </source>
</evidence>
<dbReference type="InterPro" id="IPR003035">
    <property type="entry name" value="RWP-RK_dom"/>
</dbReference>
<accession>A0A024FU44</accession>